<accession>A0A978USD1</accession>
<keyword evidence="1" id="KW-0863">Zinc-finger</keyword>
<dbReference type="PROSITE" id="PS50089">
    <property type="entry name" value="ZF_RING_2"/>
    <property type="match status" value="1"/>
</dbReference>
<organism evidence="4 5">
    <name type="scientific">Ziziphus jujuba var. spinosa</name>
    <dbReference type="NCBI Taxonomy" id="714518"/>
    <lineage>
        <taxon>Eukaryota</taxon>
        <taxon>Viridiplantae</taxon>
        <taxon>Streptophyta</taxon>
        <taxon>Embryophyta</taxon>
        <taxon>Tracheophyta</taxon>
        <taxon>Spermatophyta</taxon>
        <taxon>Magnoliopsida</taxon>
        <taxon>eudicotyledons</taxon>
        <taxon>Gunneridae</taxon>
        <taxon>Pentapetalae</taxon>
        <taxon>rosids</taxon>
        <taxon>fabids</taxon>
        <taxon>Rosales</taxon>
        <taxon>Rhamnaceae</taxon>
        <taxon>Paliureae</taxon>
        <taxon>Ziziphus</taxon>
    </lineage>
</organism>
<feature type="compositionally biased region" description="Polar residues" evidence="2">
    <location>
        <begin position="89"/>
        <end position="102"/>
    </location>
</feature>
<dbReference type="InterPro" id="IPR013083">
    <property type="entry name" value="Znf_RING/FYVE/PHD"/>
</dbReference>
<feature type="region of interest" description="Disordered" evidence="2">
    <location>
        <begin position="74"/>
        <end position="103"/>
    </location>
</feature>
<feature type="compositionally biased region" description="Polar residues" evidence="2">
    <location>
        <begin position="203"/>
        <end position="225"/>
    </location>
</feature>
<evidence type="ECO:0000256" key="1">
    <source>
        <dbReference type="PROSITE-ProRule" id="PRU00175"/>
    </source>
</evidence>
<protein>
    <recommendedName>
        <fullName evidence="3">RING-type domain-containing protein</fullName>
    </recommendedName>
</protein>
<feature type="domain" description="RING-type" evidence="3">
    <location>
        <begin position="303"/>
        <end position="362"/>
    </location>
</feature>
<dbReference type="EMBL" id="JAEACU010000009">
    <property type="protein sequence ID" value="KAH7517781.1"/>
    <property type="molecule type" value="Genomic_DNA"/>
</dbReference>
<dbReference type="InterPro" id="IPR001841">
    <property type="entry name" value="Znf_RING"/>
</dbReference>
<dbReference type="AlphaFoldDB" id="A0A978USD1"/>
<dbReference type="SUPFAM" id="SSF57850">
    <property type="entry name" value="RING/U-box"/>
    <property type="match status" value="1"/>
</dbReference>
<sequence>MGSACCVAAREKTITNGSNSEILHRNIRYSPTWSFRWDHRGRVAGEETSISWFSDGISRNEGSENKYESAYVSEEGSPLEHFRRRPSHKSSISEETSGNLRTPASGKVFGMRIQGESYRNVLLEYVFLPLTIKNQSITGNVSTDAGLEQAKDSADSPLFPCSSPTKLSLSLPSTSSLSTSPLSFQGKLPPASSAPLKWPRHSPGNQPLRQVSDTQQISELKSPNSYAVSEERAVLPSWSNESARGSRGGSSDGWSMHAFSELMATSNRERWSFDSESFGFNREKLTRSSSRVSVAPSVDLQTCGICSKLLTEKSIWSSQKIFASNELSVVAVLICGHVYHAECLENMTPEINKYDPNCPLCTYGEKQTHKLSEKAIKAEMDMKAKSKKSRSRVVDLDSDSVVFDRLKGSGHQVNGPKMASSSSMKSSLGRPFLRRHFSFGSKSTRVPENHSTRKKGFFWAKSSKM</sequence>
<evidence type="ECO:0000256" key="2">
    <source>
        <dbReference type="SAM" id="MobiDB-lite"/>
    </source>
</evidence>
<evidence type="ECO:0000313" key="5">
    <source>
        <dbReference type="Proteomes" id="UP000813462"/>
    </source>
</evidence>
<dbReference type="Proteomes" id="UP000813462">
    <property type="component" value="Unassembled WGS sequence"/>
</dbReference>
<reference evidence="4" key="1">
    <citation type="journal article" date="2021" name="Front. Plant Sci.">
        <title>Chromosome-Scale Genome Assembly for Chinese Sour Jujube and Insights Into Its Genome Evolution and Domestication Signature.</title>
        <authorList>
            <person name="Shen L.-Y."/>
            <person name="Luo H."/>
            <person name="Wang X.-L."/>
            <person name="Wang X.-M."/>
            <person name="Qiu X.-J."/>
            <person name="Liu H."/>
            <person name="Zhou S.-S."/>
            <person name="Jia K.-H."/>
            <person name="Nie S."/>
            <person name="Bao Y.-T."/>
            <person name="Zhang R.-G."/>
            <person name="Yun Q.-Z."/>
            <person name="Chai Y.-H."/>
            <person name="Lu J.-Y."/>
            <person name="Li Y."/>
            <person name="Zhao S.-W."/>
            <person name="Mao J.-F."/>
            <person name="Jia S.-G."/>
            <person name="Mao Y.-M."/>
        </authorList>
    </citation>
    <scope>NUCLEOTIDE SEQUENCE</scope>
    <source>
        <strain evidence="4">AT0</strain>
        <tissue evidence="4">Leaf</tissue>
    </source>
</reference>
<evidence type="ECO:0000313" key="4">
    <source>
        <dbReference type="EMBL" id="KAH7517781.1"/>
    </source>
</evidence>
<dbReference type="PANTHER" id="PTHR31150:SF26">
    <property type="entry name" value="RING-TYPE DOMAIN-CONTAINING PROTEIN"/>
    <property type="match status" value="1"/>
</dbReference>
<evidence type="ECO:0000259" key="3">
    <source>
        <dbReference type="PROSITE" id="PS50089"/>
    </source>
</evidence>
<dbReference type="PANTHER" id="PTHR31150">
    <property type="entry name" value="EXPRESSED PROTEIN"/>
    <property type="match status" value="1"/>
</dbReference>
<dbReference type="CDD" id="cd16448">
    <property type="entry name" value="RING-H2"/>
    <property type="match status" value="1"/>
</dbReference>
<feature type="region of interest" description="Disordered" evidence="2">
    <location>
        <begin position="179"/>
        <end position="225"/>
    </location>
</feature>
<dbReference type="SMART" id="SM00184">
    <property type="entry name" value="RING"/>
    <property type="match status" value="1"/>
</dbReference>
<proteinExistence type="predicted"/>
<keyword evidence="1" id="KW-0862">Zinc</keyword>
<gene>
    <name evidence="4" type="ORF">FEM48_Zijuj09G0100800</name>
</gene>
<keyword evidence="1" id="KW-0479">Metal-binding</keyword>
<comment type="caution">
    <text evidence="4">The sequence shown here is derived from an EMBL/GenBank/DDBJ whole genome shotgun (WGS) entry which is preliminary data.</text>
</comment>
<dbReference type="Gene3D" id="3.30.40.10">
    <property type="entry name" value="Zinc/RING finger domain, C3HC4 (zinc finger)"/>
    <property type="match status" value="1"/>
</dbReference>
<dbReference type="GO" id="GO:0008270">
    <property type="term" value="F:zinc ion binding"/>
    <property type="evidence" value="ECO:0007669"/>
    <property type="project" value="UniProtKB-KW"/>
</dbReference>
<name>A0A978USD1_ZIZJJ</name>